<sequence>MTAVPTASSAPGRVRKTVNVLLCLAAVAGSVWSGTVIWEVLANRHRIDQGCDGLVPAGSVLELSPAGGDITHRLAEEGTVDLSQGLPQDCELFSTEAGEAIGSRTGSRWFFTGAVGALDRAEQSPETPGSSVLNDGNPYKSTTHADQPLGGDVVGLVTDAGVTVFLSCPGGDVDGRPAEELWARASLMTGRPFTAADQQITGADRDVLAETAVLTANNLAERAGCRDRLPDAPEHIPTLPEGTSPASRAEGTCAWYGEGGLARRPGLPDGVLESGVDDRLHDERCVLFLSRPRATEATEATERGGRTDGLDRDFRRDDWFVSFHTYQGGSAENVSLRSSGISGAGVPAEPGTAGRTPDDPMWWASSVCAAGRPQVHTMTSSHAYGRVAPPRDLERLFRAYVGEVASRRDCASVEFPPSTDFAPPDGED</sequence>
<accession>A0ABV2YIM5</accession>
<evidence type="ECO:0000256" key="1">
    <source>
        <dbReference type="SAM" id="MobiDB-lite"/>
    </source>
</evidence>
<dbReference type="EMBL" id="JBEZUR010000020">
    <property type="protein sequence ID" value="MEU3555580.1"/>
    <property type="molecule type" value="Genomic_DNA"/>
</dbReference>
<comment type="caution">
    <text evidence="2">The sequence shown here is derived from an EMBL/GenBank/DDBJ whole genome shotgun (WGS) entry which is preliminary data.</text>
</comment>
<evidence type="ECO:0000313" key="3">
    <source>
        <dbReference type="Proteomes" id="UP001550850"/>
    </source>
</evidence>
<gene>
    <name evidence="2" type="ORF">AB0E65_15390</name>
</gene>
<dbReference type="Proteomes" id="UP001550850">
    <property type="component" value="Unassembled WGS sequence"/>
</dbReference>
<feature type="region of interest" description="Disordered" evidence="1">
    <location>
        <begin position="120"/>
        <end position="147"/>
    </location>
</feature>
<organism evidence="2 3">
    <name type="scientific">Streptomyces fragilis</name>
    <dbReference type="NCBI Taxonomy" id="67301"/>
    <lineage>
        <taxon>Bacteria</taxon>
        <taxon>Bacillati</taxon>
        <taxon>Actinomycetota</taxon>
        <taxon>Actinomycetes</taxon>
        <taxon>Kitasatosporales</taxon>
        <taxon>Streptomycetaceae</taxon>
        <taxon>Streptomyces</taxon>
    </lineage>
</organism>
<name>A0ABV2YIM5_9ACTN</name>
<evidence type="ECO:0000313" key="2">
    <source>
        <dbReference type="EMBL" id="MEU3555580.1"/>
    </source>
</evidence>
<feature type="compositionally biased region" description="Polar residues" evidence="1">
    <location>
        <begin position="124"/>
        <end position="145"/>
    </location>
</feature>
<dbReference type="RefSeq" id="WP_108954672.1">
    <property type="nucleotide sequence ID" value="NZ_BEVZ01000004.1"/>
</dbReference>
<keyword evidence="3" id="KW-1185">Reference proteome</keyword>
<protein>
    <recommendedName>
        <fullName evidence="4">Secreted protein</fullName>
    </recommendedName>
</protein>
<proteinExistence type="predicted"/>
<feature type="region of interest" description="Disordered" evidence="1">
    <location>
        <begin position="228"/>
        <end position="248"/>
    </location>
</feature>
<reference evidence="2 3" key="1">
    <citation type="submission" date="2024-06" db="EMBL/GenBank/DDBJ databases">
        <title>The Natural Products Discovery Center: Release of the First 8490 Sequenced Strains for Exploring Actinobacteria Biosynthetic Diversity.</title>
        <authorList>
            <person name="Kalkreuter E."/>
            <person name="Kautsar S.A."/>
            <person name="Yang D."/>
            <person name="Bader C.D."/>
            <person name="Teijaro C.N."/>
            <person name="Fluegel L."/>
            <person name="Davis C.M."/>
            <person name="Simpson J.R."/>
            <person name="Lauterbach L."/>
            <person name="Steele A.D."/>
            <person name="Gui C."/>
            <person name="Meng S."/>
            <person name="Li G."/>
            <person name="Viehrig K."/>
            <person name="Ye F."/>
            <person name="Su P."/>
            <person name="Kiefer A.F."/>
            <person name="Nichols A."/>
            <person name="Cepeda A.J."/>
            <person name="Yan W."/>
            <person name="Fan B."/>
            <person name="Jiang Y."/>
            <person name="Adhikari A."/>
            <person name="Zheng C.-J."/>
            <person name="Schuster L."/>
            <person name="Cowan T.M."/>
            <person name="Smanski M.J."/>
            <person name="Chevrette M.G."/>
            <person name="De Carvalho L.P.S."/>
            <person name="Shen B."/>
        </authorList>
    </citation>
    <scope>NUCLEOTIDE SEQUENCE [LARGE SCALE GENOMIC DNA]</scope>
    <source>
        <strain evidence="2 3">NPDC038104</strain>
    </source>
</reference>
<evidence type="ECO:0008006" key="4">
    <source>
        <dbReference type="Google" id="ProtNLM"/>
    </source>
</evidence>